<evidence type="ECO:0000313" key="2">
    <source>
        <dbReference type="EMBL" id="VUD73084.1"/>
    </source>
</evidence>
<dbReference type="AlphaFoldDB" id="A0A509EHG6"/>
<proteinExistence type="predicted"/>
<keyword evidence="1" id="KW-0812">Transmembrane</keyword>
<sequence>MSAIGSIGLTLAFLAPLPPERPERPARAGGHAWAAALVIGSICLIMVVPMVAIWSFHRPEGGFRARCAALGGQVRVHALDGSGPLRCEQDGRPVRPSPP</sequence>
<gene>
    <name evidence="2" type="ORF">MET9862_03697</name>
</gene>
<keyword evidence="1" id="KW-0472">Membrane</keyword>
<reference evidence="2 3" key="1">
    <citation type="submission" date="2019-06" db="EMBL/GenBank/DDBJ databases">
        <authorList>
            <person name="Rodrigo-Torres L."/>
            <person name="Arahal R. D."/>
            <person name="Lucena T."/>
        </authorList>
    </citation>
    <scope>NUCLEOTIDE SEQUENCE [LARGE SCALE GENOMIC DNA]</scope>
    <source>
        <strain evidence="2 3">SB0023/3</strain>
    </source>
</reference>
<organism evidence="2 3">
    <name type="scientific">Methylobacterium symbioticum</name>
    <dbReference type="NCBI Taxonomy" id="2584084"/>
    <lineage>
        <taxon>Bacteria</taxon>
        <taxon>Pseudomonadati</taxon>
        <taxon>Pseudomonadota</taxon>
        <taxon>Alphaproteobacteria</taxon>
        <taxon>Hyphomicrobiales</taxon>
        <taxon>Methylobacteriaceae</taxon>
        <taxon>Methylobacterium</taxon>
    </lineage>
</organism>
<accession>A0A509EHG6</accession>
<keyword evidence="1" id="KW-1133">Transmembrane helix</keyword>
<dbReference type="EMBL" id="CABFPH010000059">
    <property type="protein sequence ID" value="VUD73084.1"/>
    <property type="molecule type" value="Genomic_DNA"/>
</dbReference>
<dbReference type="RefSeq" id="WP_142584356.1">
    <property type="nucleotide sequence ID" value="NZ_CABFPH010000059.1"/>
</dbReference>
<evidence type="ECO:0000313" key="3">
    <source>
        <dbReference type="Proteomes" id="UP000410984"/>
    </source>
</evidence>
<feature type="transmembrane region" description="Helical" evidence="1">
    <location>
        <begin position="32"/>
        <end position="56"/>
    </location>
</feature>
<protein>
    <submittedName>
        <fullName evidence="2">Uncharacterized protein</fullName>
    </submittedName>
</protein>
<keyword evidence="3" id="KW-1185">Reference proteome</keyword>
<evidence type="ECO:0000256" key="1">
    <source>
        <dbReference type="SAM" id="Phobius"/>
    </source>
</evidence>
<dbReference type="Proteomes" id="UP000410984">
    <property type="component" value="Unassembled WGS sequence"/>
</dbReference>
<dbReference type="OrthoDB" id="8004084at2"/>
<name>A0A509EHG6_9HYPH</name>